<evidence type="ECO:0000313" key="6">
    <source>
        <dbReference type="EMBL" id="CAF2120671.1"/>
    </source>
</evidence>
<dbReference type="EMBL" id="CAJNRE010013720">
    <property type="protein sequence ID" value="CAF2120671.1"/>
    <property type="molecule type" value="Genomic_DNA"/>
</dbReference>
<dbReference type="Proteomes" id="UP000663856">
    <property type="component" value="Unassembled WGS sequence"/>
</dbReference>
<evidence type="ECO:0000313" key="10">
    <source>
        <dbReference type="Proteomes" id="UP000663824"/>
    </source>
</evidence>
<evidence type="ECO:0000313" key="4">
    <source>
        <dbReference type="EMBL" id="CAF2037766.1"/>
    </source>
</evidence>
<organism evidence="6 10">
    <name type="scientific">Rotaria magnacalcarata</name>
    <dbReference type="NCBI Taxonomy" id="392030"/>
    <lineage>
        <taxon>Eukaryota</taxon>
        <taxon>Metazoa</taxon>
        <taxon>Spiralia</taxon>
        <taxon>Gnathifera</taxon>
        <taxon>Rotifera</taxon>
        <taxon>Eurotatoria</taxon>
        <taxon>Bdelloidea</taxon>
        <taxon>Philodinida</taxon>
        <taxon>Philodinidae</taxon>
        <taxon>Rotaria</taxon>
    </lineage>
</organism>
<name>A0A816VGF3_9BILA</name>
<feature type="region of interest" description="Disordered" evidence="1">
    <location>
        <begin position="44"/>
        <end position="104"/>
    </location>
</feature>
<feature type="compositionally biased region" description="Acidic residues" evidence="1">
    <location>
        <begin position="61"/>
        <end position="92"/>
    </location>
</feature>
<proteinExistence type="predicted"/>
<dbReference type="Proteomes" id="UP000663824">
    <property type="component" value="Unassembled WGS sequence"/>
</dbReference>
<keyword evidence="11" id="KW-1185">Reference proteome</keyword>
<dbReference type="EMBL" id="CAJOBF010000523">
    <property type="protein sequence ID" value="CAF3830447.1"/>
    <property type="molecule type" value="Genomic_DNA"/>
</dbReference>
<feature type="chain" id="PRO_5036413265" evidence="2">
    <location>
        <begin position="20"/>
        <end position="104"/>
    </location>
</feature>
<dbReference type="EMBL" id="CAJNOV010016772">
    <property type="protein sequence ID" value="CAF1595726.1"/>
    <property type="molecule type" value="Genomic_DNA"/>
</dbReference>
<dbReference type="Proteomes" id="UP000663855">
    <property type="component" value="Unassembled WGS sequence"/>
</dbReference>
<evidence type="ECO:0000313" key="3">
    <source>
        <dbReference type="EMBL" id="CAF1595726.1"/>
    </source>
</evidence>
<evidence type="ECO:0000313" key="11">
    <source>
        <dbReference type="Proteomes" id="UP000663866"/>
    </source>
</evidence>
<gene>
    <name evidence="3" type="ORF">CJN711_LOCUS34558</name>
    <name evidence="6" type="ORF">MBJ925_LOCUS25842</name>
    <name evidence="7" type="ORF">OVN521_LOCUS2293</name>
    <name evidence="9" type="ORF">SMN809_LOCUS6152</name>
    <name evidence="8" type="ORF">UXM345_LOCUS6565</name>
    <name evidence="4" type="ORF">WKI299_LOCUS7839</name>
    <name evidence="5" type="ORF">XDN619_LOCUS20365</name>
</gene>
<evidence type="ECO:0000256" key="1">
    <source>
        <dbReference type="SAM" id="MobiDB-lite"/>
    </source>
</evidence>
<evidence type="ECO:0000313" key="5">
    <source>
        <dbReference type="EMBL" id="CAF2109007.1"/>
    </source>
</evidence>
<reference evidence="6" key="1">
    <citation type="submission" date="2021-02" db="EMBL/GenBank/DDBJ databases">
        <authorList>
            <person name="Nowell W R."/>
        </authorList>
    </citation>
    <scope>NUCLEOTIDE SEQUENCE</scope>
</reference>
<dbReference type="Proteomes" id="UP000676336">
    <property type="component" value="Unassembled WGS sequence"/>
</dbReference>
<dbReference type="EMBL" id="CAJOBI010001631">
    <property type="protein sequence ID" value="CAF3891591.1"/>
    <property type="molecule type" value="Genomic_DNA"/>
</dbReference>
<dbReference type="Proteomes" id="UP000663866">
    <property type="component" value="Unassembled WGS sequence"/>
</dbReference>
<comment type="caution">
    <text evidence="6">The sequence shown here is derived from an EMBL/GenBank/DDBJ whole genome shotgun (WGS) entry which is preliminary data.</text>
</comment>
<keyword evidence="2" id="KW-0732">Signal</keyword>
<sequence length="104" mass="11558">MRYLVNLFCISLLSLAIFADDSQINSILSVLNDDNGNGISIGNVIGDHQTFNDDKNYESNDAGEDTEDEDSDYLDDDDDNDDDDDDDDDDESGLYKNDDVDSSE</sequence>
<dbReference type="EMBL" id="CAJNRF010002386">
    <property type="protein sequence ID" value="CAF2037766.1"/>
    <property type="molecule type" value="Genomic_DNA"/>
</dbReference>
<evidence type="ECO:0000256" key="2">
    <source>
        <dbReference type="SAM" id="SignalP"/>
    </source>
</evidence>
<dbReference type="EMBL" id="CAJNRG010008976">
    <property type="protein sequence ID" value="CAF2109007.1"/>
    <property type="molecule type" value="Genomic_DNA"/>
</dbReference>
<dbReference type="Proteomes" id="UP000663842">
    <property type="component" value="Unassembled WGS sequence"/>
</dbReference>
<accession>A0A816VGF3</accession>
<evidence type="ECO:0000313" key="8">
    <source>
        <dbReference type="EMBL" id="CAF3830447.1"/>
    </source>
</evidence>
<feature type="signal peptide" evidence="2">
    <location>
        <begin position="1"/>
        <end position="19"/>
    </location>
</feature>
<protein>
    <submittedName>
        <fullName evidence="6">Uncharacterized protein</fullName>
    </submittedName>
</protein>
<dbReference type="Proteomes" id="UP000663887">
    <property type="component" value="Unassembled WGS sequence"/>
</dbReference>
<evidence type="ECO:0000313" key="9">
    <source>
        <dbReference type="EMBL" id="CAF3891591.1"/>
    </source>
</evidence>
<dbReference type="AlphaFoldDB" id="A0A816VGF3"/>
<evidence type="ECO:0000313" key="7">
    <source>
        <dbReference type="EMBL" id="CAF3771944.1"/>
    </source>
</evidence>
<dbReference type="EMBL" id="CAJOBG010000176">
    <property type="protein sequence ID" value="CAF3771944.1"/>
    <property type="molecule type" value="Genomic_DNA"/>
</dbReference>